<keyword evidence="3 5" id="KW-0067">ATP-binding</keyword>
<evidence type="ECO:0000256" key="1">
    <source>
        <dbReference type="ARBA" id="ARBA00022448"/>
    </source>
</evidence>
<name>A0ABW1UHQ4_9LACO</name>
<accession>A0ABW1UHQ4</accession>
<sequence>MNLIELQNVSRSFSGKKLLNDVSFSVEKGSITTLEGINGSGKTLILKAILGLIKVSGNITVNRKRVLVSGRYPVQAGVLIEKPSLLNEFSAFKNLQLITDLLESSDDDMIKELLIQFDLPIDKKTKVKKFSLGMKQKLGIAQAMIGGCELIVLDEPTNALDEESIAKLIVTIRQMREAGSTFIITSHDREFIEAIATRRIGVRDGATYEVA</sequence>
<dbReference type="PANTHER" id="PTHR42939:SF1">
    <property type="entry name" value="ABC TRANSPORTER ATP-BINDING PROTEIN ALBC-RELATED"/>
    <property type="match status" value="1"/>
</dbReference>
<dbReference type="Pfam" id="PF00005">
    <property type="entry name" value="ABC_tran"/>
    <property type="match status" value="1"/>
</dbReference>
<dbReference type="InterPro" id="IPR003593">
    <property type="entry name" value="AAA+_ATPase"/>
</dbReference>
<dbReference type="SUPFAM" id="SSF52540">
    <property type="entry name" value="P-loop containing nucleoside triphosphate hydrolases"/>
    <property type="match status" value="1"/>
</dbReference>
<dbReference type="RefSeq" id="WP_137608276.1">
    <property type="nucleotide sequence ID" value="NZ_BJDH01000014.1"/>
</dbReference>
<dbReference type="GO" id="GO:0005524">
    <property type="term" value="F:ATP binding"/>
    <property type="evidence" value="ECO:0007669"/>
    <property type="project" value="UniProtKB-KW"/>
</dbReference>
<evidence type="ECO:0000256" key="3">
    <source>
        <dbReference type="ARBA" id="ARBA00022840"/>
    </source>
</evidence>
<keyword evidence="6" id="KW-1185">Reference proteome</keyword>
<keyword evidence="1" id="KW-0813">Transport</keyword>
<dbReference type="Gene3D" id="3.40.50.300">
    <property type="entry name" value="P-loop containing nucleotide triphosphate hydrolases"/>
    <property type="match status" value="1"/>
</dbReference>
<dbReference type="PANTHER" id="PTHR42939">
    <property type="entry name" value="ABC TRANSPORTER ATP-BINDING PROTEIN ALBC-RELATED"/>
    <property type="match status" value="1"/>
</dbReference>
<dbReference type="InterPro" id="IPR003439">
    <property type="entry name" value="ABC_transporter-like_ATP-bd"/>
</dbReference>
<dbReference type="InterPro" id="IPR027417">
    <property type="entry name" value="P-loop_NTPase"/>
</dbReference>
<keyword evidence="2" id="KW-0547">Nucleotide-binding</keyword>
<gene>
    <name evidence="5" type="ORF">ACFQH1_09240</name>
</gene>
<dbReference type="PROSITE" id="PS00211">
    <property type="entry name" value="ABC_TRANSPORTER_1"/>
    <property type="match status" value="1"/>
</dbReference>
<evidence type="ECO:0000256" key="2">
    <source>
        <dbReference type="ARBA" id="ARBA00022741"/>
    </source>
</evidence>
<evidence type="ECO:0000313" key="6">
    <source>
        <dbReference type="Proteomes" id="UP001596227"/>
    </source>
</evidence>
<evidence type="ECO:0000313" key="5">
    <source>
        <dbReference type="EMBL" id="MFC6295384.1"/>
    </source>
</evidence>
<dbReference type="InterPro" id="IPR051782">
    <property type="entry name" value="ABC_Transporter_VariousFunc"/>
</dbReference>
<proteinExistence type="predicted"/>
<protein>
    <submittedName>
        <fullName evidence="5">ATP-binding cassette domain-containing protein</fullName>
    </submittedName>
</protein>
<organism evidence="5 6">
    <name type="scientific">Lactiplantibacillus daoliensis</name>
    <dbReference type="NCBI Taxonomy" id="2559916"/>
    <lineage>
        <taxon>Bacteria</taxon>
        <taxon>Bacillati</taxon>
        <taxon>Bacillota</taxon>
        <taxon>Bacilli</taxon>
        <taxon>Lactobacillales</taxon>
        <taxon>Lactobacillaceae</taxon>
        <taxon>Lactiplantibacillus</taxon>
    </lineage>
</organism>
<dbReference type="InterPro" id="IPR017871">
    <property type="entry name" value="ABC_transporter-like_CS"/>
</dbReference>
<reference evidence="6" key="1">
    <citation type="journal article" date="2019" name="Int. J. Syst. Evol. Microbiol.">
        <title>The Global Catalogue of Microorganisms (GCM) 10K type strain sequencing project: providing services to taxonomists for standard genome sequencing and annotation.</title>
        <authorList>
            <consortium name="The Broad Institute Genomics Platform"/>
            <consortium name="The Broad Institute Genome Sequencing Center for Infectious Disease"/>
            <person name="Wu L."/>
            <person name="Ma J."/>
        </authorList>
    </citation>
    <scope>NUCLEOTIDE SEQUENCE [LARGE SCALE GENOMIC DNA]</scope>
    <source>
        <strain evidence="6">CCM 8934</strain>
    </source>
</reference>
<dbReference type="Proteomes" id="UP001596227">
    <property type="component" value="Unassembled WGS sequence"/>
</dbReference>
<dbReference type="SMART" id="SM00382">
    <property type="entry name" value="AAA"/>
    <property type="match status" value="1"/>
</dbReference>
<feature type="domain" description="ABC transporter" evidence="4">
    <location>
        <begin position="4"/>
        <end position="210"/>
    </location>
</feature>
<dbReference type="EMBL" id="JBHSSB010000026">
    <property type="protein sequence ID" value="MFC6295384.1"/>
    <property type="molecule type" value="Genomic_DNA"/>
</dbReference>
<dbReference type="PROSITE" id="PS50893">
    <property type="entry name" value="ABC_TRANSPORTER_2"/>
    <property type="match status" value="1"/>
</dbReference>
<comment type="caution">
    <text evidence="5">The sequence shown here is derived from an EMBL/GenBank/DDBJ whole genome shotgun (WGS) entry which is preliminary data.</text>
</comment>
<evidence type="ECO:0000259" key="4">
    <source>
        <dbReference type="PROSITE" id="PS50893"/>
    </source>
</evidence>